<evidence type="ECO:0000259" key="5">
    <source>
        <dbReference type="PROSITE" id="PS51774"/>
    </source>
</evidence>
<proteinExistence type="inferred from homology"/>
<feature type="coiled-coil region" evidence="3">
    <location>
        <begin position="141"/>
        <end position="186"/>
    </location>
</feature>
<comment type="similarity">
    <text evidence="2">Belongs to the NET family.</text>
</comment>
<dbReference type="InterPro" id="IPR051861">
    <property type="entry name" value="NET_actin-binding_domain"/>
</dbReference>
<feature type="region of interest" description="Disordered" evidence="4">
    <location>
        <begin position="108"/>
        <end position="131"/>
    </location>
</feature>
<dbReference type="EMBL" id="JAXIOK010000020">
    <property type="protein sequence ID" value="KAK4747255.1"/>
    <property type="molecule type" value="Genomic_DNA"/>
</dbReference>
<comment type="caution">
    <text evidence="6">The sequence shown here is derived from an EMBL/GenBank/DDBJ whole genome shotgun (WGS) entry which is preliminary data.</text>
</comment>
<dbReference type="PROSITE" id="PS51774">
    <property type="entry name" value="NAB"/>
    <property type="match status" value="1"/>
</dbReference>
<evidence type="ECO:0000313" key="7">
    <source>
        <dbReference type="Proteomes" id="UP001345219"/>
    </source>
</evidence>
<sequence length="224" mass="26426">MMTRKHLPLNWWWLDNHSISSKRSPWLQSTLSQLDEKTEAMLALIEEDADSFAKRAEMYYKKRPELMGMVQDFYRAHRSLAERYDQKEEPMMISITCRNYDSYPETFDHDGTAESEVYDPPDEDYGSETPEWETHQTSVLQEEEGREMRKLKDEIERLREENRIHRELLEEKGEEKREAIRQLSLAVGILKEENVILKEAIIGLTKKSDKGGGFMGKLFNFLNA</sequence>
<dbReference type="GO" id="GO:0003779">
    <property type="term" value="F:actin binding"/>
    <property type="evidence" value="ECO:0007669"/>
    <property type="project" value="InterPro"/>
</dbReference>
<evidence type="ECO:0000256" key="1">
    <source>
        <dbReference type="ARBA" id="ARBA00023054"/>
    </source>
</evidence>
<evidence type="ECO:0000256" key="3">
    <source>
        <dbReference type="SAM" id="Coils"/>
    </source>
</evidence>
<dbReference type="PANTHER" id="PTHR32258">
    <property type="entry name" value="PROTEIN NETWORKED 4A"/>
    <property type="match status" value="1"/>
</dbReference>
<dbReference type="InterPro" id="IPR011684">
    <property type="entry name" value="NAB"/>
</dbReference>
<name>A0AAN7GU83_9MYRT</name>
<dbReference type="GO" id="GO:0005774">
    <property type="term" value="C:vacuolar membrane"/>
    <property type="evidence" value="ECO:0007669"/>
    <property type="project" value="TreeGrafter"/>
</dbReference>
<gene>
    <name evidence="6" type="ORF">SAY87_026292</name>
</gene>
<evidence type="ECO:0000313" key="6">
    <source>
        <dbReference type="EMBL" id="KAK4747255.1"/>
    </source>
</evidence>
<dbReference type="Pfam" id="PF07765">
    <property type="entry name" value="KIP1"/>
    <property type="match status" value="1"/>
</dbReference>
<feature type="domain" description="NAB" evidence="5">
    <location>
        <begin position="9"/>
        <end position="91"/>
    </location>
</feature>
<accession>A0AAN7GU83</accession>
<keyword evidence="7" id="KW-1185">Reference proteome</keyword>
<evidence type="ECO:0000256" key="4">
    <source>
        <dbReference type="SAM" id="MobiDB-lite"/>
    </source>
</evidence>
<dbReference type="Proteomes" id="UP001345219">
    <property type="component" value="Chromosome 20"/>
</dbReference>
<organism evidence="6 7">
    <name type="scientific">Trapa incisa</name>
    <dbReference type="NCBI Taxonomy" id="236973"/>
    <lineage>
        <taxon>Eukaryota</taxon>
        <taxon>Viridiplantae</taxon>
        <taxon>Streptophyta</taxon>
        <taxon>Embryophyta</taxon>
        <taxon>Tracheophyta</taxon>
        <taxon>Spermatophyta</taxon>
        <taxon>Magnoliopsida</taxon>
        <taxon>eudicotyledons</taxon>
        <taxon>Gunneridae</taxon>
        <taxon>Pentapetalae</taxon>
        <taxon>rosids</taxon>
        <taxon>malvids</taxon>
        <taxon>Myrtales</taxon>
        <taxon>Lythraceae</taxon>
        <taxon>Trapa</taxon>
    </lineage>
</organism>
<protein>
    <recommendedName>
        <fullName evidence="5">NAB domain-containing protein</fullName>
    </recommendedName>
</protein>
<evidence type="ECO:0000256" key="2">
    <source>
        <dbReference type="ARBA" id="ARBA00038006"/>
    </source>
</evidence>
<dbReference type="AlphaFoldDB" id="A0AAN7GU83"/>
<feature type="compositionally biased region" description="Acidic residues" evidence="4">
    <location>
        <begin position="116"/>
        <end position="126"/>
    </location>
</feature>
<keyword evidence="1 3" id="KW-0175">Coiled coil</keyword>
<dbReference type="PANTHER" id="PTHR32258:SF28">
    <property type="entry name" value="PROTEIN NETWORKED 3A-RELATED"/>
    <property type="match status" value="1"/>
</dbReference>
<reference evidence="6 7" key="1">
    <citation type="journal article" date="2023" name="Hortic Res">
        <title>Pangenome of water caltrop reveals structural variations and asymmetric subgenome divergence after allopolyploidization.</title>
        <authorList>
            <person name="Zhang X."/>
            <person name="Chen Y."/>
            <person name="Wang L."/>
            <person name="Yuan Y."/>
            <person name="Fang M."/>
            <person name="Shi L."/>
            <person name="Lu R."/>
            <person name="Comes H.P."/>
            <person name="Ma Y."/>
            <person name="Chen Y."/>
            <person name="Huang G."/>
            <person name="Zhou Y."/>
            <person name="Zheng Z."/>
            <person name="Qiu Y."/>
        </authorList>
    </citation>
    <scope>NUCLEOTIDE SEQUENCE [LARGE SCALE GENOMIC DNA]</scope>
    <source>
        <tissue evidence="6">Roots</tissue>
    </source>
</reference>